<organism evidence="1 2">
    <name type="scientific">Bauhinia variegata</name>
    <name type="common">Purple orchid tree</name>
    <name type="synonym">Phanera variegata</name>
    <dbReference type="NCBI Taxonomy" id="167791"/>
    <lineage>
        <taxon>Eukaryota</taxon>
        <taxon>Viridiplantae</taxon>
        <taxon>Streptophyta</taxon>
        <taxon>Embryophyta</taxon>
        <taxon>Tracheophyta</taxon>
        <taxon>Spermatophyta</taxon>
        <taxon>Magnoliopsida</taxon>
        <taxon>eudicotyledons</taxon>
        <taxon>Gunneridae</taxon>
        <taxon>Pentapetalae</taxon>
        <taxon>rosids</taxon>
        <taxon>fabids</taxon>
        <taxon>Fabales</taxon>
        <taxon>Fabaceae</taxon>
        <taxon>Cercidoideae</taxon>
        <taxon>Cercideae</taxon>
        <taxon>Bauhiniinae</taxon>
        <taxon>Bauhinia</taxon>
    </lineage>
</organism>
<dbReference type="EMBL" id="CM039439">
    <property type="protein sequence ID" value="KAI4297657.1"/>
    <property type="molecule type" value="Genomic_DNA"/>
</dbReference>
<proteinExistence type="predicted"/>
<gene>
    <name evidence="1" type="ORF">L6164_037539</name>
</gene>
<accession>A0ACB9KL33</accession>
<protein>
    <submittedName>
        <fullName evidence="1">Uncharacterized protein</fullName>
    </submittedName>
</protein>
<evidence type="ECO:0000313" key="2">
    <source>
        <dbReference type="Proteomes" id="UP000828941"/>
    </source>
</evidence>
<comment type="caution">
    <text evidence="1">The sequence shown here is derived from an EMBL/GenBank/DDBJ whole genome shotgun (WGS) entry which is preliminary data.</text>
</comment>
<reference evidence="1 2" key="1">
    <citation type="journal article" date="2022" name="DNA Res.">
        <title>Chromosomal-level genome assembly of the orchid tree Bauhinia variegata (Leguminosae; Cercidoideae) supports the allotetraploid origin hypothesis of Bauhinia.</title>
        <authorList>
            <person name="Zhong Y."/>
            <person name="Chen Y."/>
            <person name="Zheng D."/>
            <person name="Pang J."/>
            <person name="Liu Y."/>
            <person name="Luo S."/>
            <person name="Meng S."/>
            <person name="Qian L."/>
            <person name="Wei D."/>
            <person name="Dai S."/>
            <person name="Zhou R."/>
        </authorList>
    </citation>
    <scope>NUCLEOTIDE SEQUENCE [LARGE SCALE GENOMIC DNA]</scope>
    <source>
        <strain evidence="1">BV-YZ2020</strain>
    </source>
</reference>
<evidence type="ECO:0000313" key="1">
    <source>
        <dbReference type="EMBL" id="KAI4297657.1"/>
    </source>
</evidence>
<keyword evidence="2" id="KW-1185">Reference proteome</keyword>
<name>A0ACB9KL33_BAUVA</name>
<dbReference type="Proteomes" id="UP000828941">
    <property type="component" value="Chromosome 14"/>
</dbReference>
<sequence>MQSQLSARISHPSIFSKRSTLPSLSPCRRRSLSSNSLTVPSQINHRRRLLITACSGPNQNVVETIPEIAIENDGKLEDSVWLQKEKEENVEQVEVEPLEEVKKRKPPPEDQSMLVQMKEILMFSGPATGIWVCAPLMSLIDTAIIGQGSATELAALGPGTVFCDYMSHLFMFLSIATSNMVATSLAKRDKKAVQHHISSLLCFALTLGVAMLVFTRLFGPWALTSFAGAKNLDLIPAANTYVQIRGLAWPAILVGWVAQSASLGMKDSWGPLNALVVAGLVSGLGDVLLCLVLHYGIAGAAWSTMASQVVAAYMMVTSLEKKGYKAFEITLPSPKDFLGIFAVAAPVFLKMLSKVAFYSLITYFAMSMGKYTVAAHQVLMQVYILVALFGEPLSQTAQSFMPELIYGVNQNLPKARRLLKSLLTMGATFGVSLGILSLFVLRFFPGIFTQDKSVVQEIDGVLLPFFVGLVVTVCNHCLEGTLLAGRELKFISMTFTGCFSLGALMLWFVSNKGLGLQGCWWALVVFHMVRFFLSFSRLMSPKSILGWGEESQNLLFA</sequence>